<evidence type="ECO:0000259" key="2">
    <source>
        <dbReference type="Pfam" id="PF02770"/>
    </source>
</evidence>
<dbReference type="InterPro" id="IPR037069">
    <property type="entry name" value="AcylCoA_DH/ox_N_sf"/>
</dbReference>
<dbReference type="InterPro" id="IPR009100">
    <property type="entry name" value="AcylCoA_DH/oxidase_NM_dom_sf"/>
</dbReference>
<dbReference type="InterPro" id="IPR006091">
    <property type="entry name" value="Acyl-CoA_Oxase/DH_mid-dom"/>
</dbReference>
<dbReference type="EMBL" id="UINC01116009">
    <property type="protein sequence ID" value="SVC87446.1"/>
    <property type="molecule type" value="Genomic_DNA"/>
</dbReference>
<dbReference type="AlphaFoldDB" id="A0A382QPT1"/>
<evidence type="ECO:0008006" key="5">
    <source>
        <dbReference type="Google" id="ProtNLM"/>
    </source>
</evidence>
<organism evidence="4">
    <name type="scientific">marine metagenome</name>
    <dbReference type="NCBI Taxonomy" id="408172"/>
    <lineage>
        <taxon>unclassified sequences</taxon>
        <taxon>metagenomes</taxon>
        <taxon>ecological metagenomes</taxon>
    </lineage>
</organism>
<proteinExistence type="predicted"/>
<gene>
    <name evidence="4" type="ORF">METZ01_LOCUS340300</name>
</gene>
<evidence type="ECO:0000259" key="3">
    <source>
        <dbReference type="Pfam" id="PF02771"/>
    </source>
</evidence>
<dbReference type="InterPro" id="IPR046373">
    <property type="entry name" value="Acyl-CoA_Oxase/DH_mid-dom_sf"/>
</dbReference>
<protein>
    <recommendedName>
        <fullName evidence="5">Acyl-CoA dehydrogenase</fullName>
    </recommendedName>
</protein>
<dbReference type="SUPFAM" id="SSF56645">
    <property type="entry name" value="Acyl-CoA dehydrogenase NM domain-like"/>
    <property type="match status" value="1"/>
</dbReference>
<dbReference type="GO" id="GO:0003995">
    <property type="term" value="F:acyl-CoA dehydrogenase activity"/>
    <property type="evidence" value="ECO:0007669"/>
    <property type="project" value="TreeGrafter"/>
</dbReference>
<name>A0A382QPT1_9ZZZZ</name>
<feature type="non-terminal residue" evidence="4">
    <location>
        <position position="1"/>
    </location>
</feature>
<dbReference type="GO" id="GO:0050660">
    <property type="term" value="F:flavin adenine dinucleotide binding"/>
    <property type="evidence" value="ECO:0007669"/>
    <property type="project" value="InterPro"/>
</dbReference>
<dbReference type="Pfam" id="PF02771">
    <property type="entry name" value="Acyl-CoA_dh_N"/>
    <property type="match status" value="1"/>
</dbReference>
<evidence type="ECO:0000313" key="4">
    <source>
        <dbReference type="EMBL" id="SVC87446.1"/>
    </source>
</evidence>
<dbReference type="Gene3D" id="2.40.110.10">
    <property type="entry name" value="Butyryl-CoA Dehydrogenase, subunit A, domain 2"/>
    <property type="match status" value="1"/>
</dbReference>
<sequence>IENKAHEKIYASVVKDGKISSAKVNAQQFSVHGYAWLATYCEALNQLLKWAQRLETDGLLGELEQLILMAGFGEYLAQIKGGIAMSQVEIARLVDLGIDTETEKQYETSEVTELIRRGTSSQTRAAIADLISEGHFGHLGINDNSLVIIKNQFQRFSDEEIAPHAQTWHRKDLLIPEDTIAQMADLGVFGLTIPEKWGGVQLGKIAMCMVTEELCRGYLGVGSLATRTEIAADLILLHGTGIQKELWLRGLAHGTILPTALFTEPDTGSDLASVSTRAHRSNNTYLVTGAKTWSTHASRADLMTILVRTDPDTRGYGGISVLLAPKPRG</sequence>
<feature type="domain" description="Acyl-CoA dehydrogenase/oxidase N-terminal" evidence="3">
    <location>
        <begin position="149"/>
        <end position="254"/>
    </location>
</feature>
<feature type="domain" description="Acyl-CoA oxidase/dehydrogenase middle" evidence="2">
    <location>
        <begin position="261"/>
        <end position="326"/>
    </location>
</feature>
<accession>A0A382QPT1</accession>
<dbReference type="PANTHER" id="PTHR43884">
    <property type="entry name" value="ACYL-COA DEHYDROGENASE"/>
    <property type="match status" value="1"/>
</dbReference>
<feature type="non-terminal residue" evidence="4">
    <location>
        <position position="329"/>
    </location>
</feature>
<dbReference type="Gene3D" id="1.10.540.10">
    <property type="entry name" value="Acyl-CoA dehydrogenase/oxidase, N-terminal domain"/>
    <property type="match status" value="1"/>
</dbReference>
<keyword evidence="1" id="KW-0560">Oxidoreductase</keyword>
<dbReference type="PANTHER" id="PTHR43884:SF25">
    <property type="entry name" value="ACYL-COA DEHYDROGENASE YDBM-RELATED"/>
    <property type="match status" value="1"/>
</dbReference>
<dbReference type="Pfam" id="PF02770">
    <property type="entry name" value="Acyl-CoA_dh_M"/>
    <property type="match status" value="1"/>
</dbReference>
<evidence type="ECO:0000256" key="1">
    <source>
        <dbReference type="ARBA" id="ARBA00023002"/>
    </source>
</evidence>
<dbReference type="InterPro" id="IPR013786">
    <property type="entry name" value="AcylCoA_DH/ox_N"/>
</dbReference>
<reference evidence="4" key="1">
    <citation type="submission" date="2018-05" db="EMBL/GenBank/DDBJ databases">
        <authorList>
            <person name="Lanie J.A."/>
            <person name="Ng W.-L."/>
            <person name="Kazmierczak K.M."/>
            <person name="Andrzejewski T.M."/>
            <person name="Davidsen T.M."/>
            <person name="Wayne K.J."/>
            <person name="Tettelin H."/>
            <person name="Glass J.I."/>
            <person name="Rusch D."/>
            <person name="Podicherti R."/>
            <person name="Tsui H.-C.T."/>
            <person name="Winkler M.E."/>
        </authorList>
    </citation>
    <scope>NUCLEOTIDE SEQUENCE</scope>
</reference>